<keyword evidence="1" id="KW-0732">Signal</keyword>
<evidence type="ECO:0000313" key="2">
    <source>
        <dbReference type="EMBL" id="JAA44995.1"/>
    </source>
</evidence>
<accession>K9IFX1</accession>
<reference evidence="2" key="1">
    <citation type="submission" date="2012-11" db="EMBL/GenBank/DDBJ databases">
        <title>The Vampirome: Transcriptome and Proteome Analysis of the Submandibular and Accessory Glands of the Vampire Bat and Vector of Human Rabies, Desmodus rotundus.</title>
        <authorList>
            <person name="Francischetti I.M.B."/>
            <person name="Assumpcao T.C.F."/>
            <person name="Ma D."/>
            <person name="Vicente E.C."/>
            <person name="Ribeiro J.M.C."/>
        </authorList>
    </citation>
    <scope>NUCLEOTIDE SEQUENCE</scope>
    <source>
        <tissue evidence="2">Salivary gland</tissue>
    </source>
</reference>
<dbReference type="AlphaFoldDB" id="K9IFX1"/>
<dbReference type="EMBL" id="GABZ01008530">
    <property type="protein sequence ID" value="JAA44995.1"/>
    <property type="molecule type" value="mRNA"/>
</dbReference>
<name>K9IFX1_DESRO</name>
<organism evidence="2">
    <name type="scientific">Desmodus rotundus</name>
    <name type="common">Vampire bat</name>
    <dbReference type="NCBI Taxonomy" id="9430"/>
    <lineage>
        <taxon>Eukaryota</taxon>
        <taxon>Metazoa</taxon>
        <taxon>Chordata</taxon>
        <taxon>Craniata</taxon>
        <taxon>Vertebrata</taxon>
        <taxon>Euteleostomi</taxon>
        <taxon>Mammalia</taxon>
        <taxon>Eutheria</taxon>
        <taxon>Laurasiatheria</taxon>
        <taxon>Chiroptera</taxon>
        <taxon>Yangochiroptera</taxon>
        <taxon>Phyllostomidae</taxon>
        <taxon>Desmodontinae</taxon>
        <taxon>Desmodus</taxon>
    </lineage>
</organism>
<protein>
    <submittedName>
        <fullName evidence="2">Putative secreted protein</fullName>
    </submittedName>
</protein>
<evidence type="ECO:0000256" key="1">
    <source>
        <dbReference type="SAM" id="SignalP"/>
    </source>
</evidence>
<feature type="signal peptide" evidence="1">
    <location>
        <begin position="1"/>
        <end position="27"/>
    </location>
</feature>
<proteinExistence type="evidence at transcript level"/>
<feature type="chain" id="PRO_5003930822" evidence="1">
    <location>
        <begin position="28"/>
        <end position="120"/>
    </location>
</feature>
<sequence>MALFMEAMPPSTGLGLMLWFLEFGCWAVQMAVGALHQGKVFWIHGPLMFLVGVGLMDVGEQYVLVGEDLRAVDTLQVDLLRSWVWWVSMCFSKQLVLAEGVLVDHLHPQVASSVPGERHR</sequence>